<name>J3LHM5_ORYBR</name>
<dbReference type="EnsemblPlants" id="OB02G41420.1">
    <property type="protein sequence ID" value="OB02G41420.1"/>
    <property type="gene ID" value="OB02G41420"/>
</dbReference>
<sequence>MKLLPEKLRVADLSSASVKACSPDCASVRDRSSSDSERSRPVALRIRRTDFFCTTTAAFFGPSAPASASASPPKKQRSILLITAATSDDDVARADNLISSFSPAERRSRSRRRSVECGGLVG</sequence>
<protein>
    <submittedName>
        <fullName evidence="2">Uncharacterized protein</fullName>
    </submittedName>
</protein>
<dbReference type="AlphaFoldDB" id="J3LHM5"/>
<proteinExistence type="predicted"/>
<evidence type="ECO:0000256" key="1">
    <source>
        <dbReference type="SAM" id="MobiDB-lite"/>
    </source>
</evidence>
<evidence type="ECO:0000313" key="3">
    <source>
        <dbReference type="Proteomes" id="UP000006038"/>
    </source>
</evidence>
<reference evidence="2" key="1">
    <citation type="submission" date="2013-04" db="UniProtKB">
        <authorList>
            <consortium name="EnsemblPlants"/>
        </authorList>
    </citation>
    <scope>IDENTIFICATION</scope>
</reference>
<feature type="region of interest" description="Disordered" evidence="1">
    <location>
        <begin position="103"/>
        <end position="122"/>
    </location>
</feature>
<accession>J3LHM5</accession>
<organism evidence="2">
    <name type="scientific">Oryza brachyantha</name>
    <name type="common">malo sina</name>
    <dbReference type="NCBI Taxonomy" id="4533"/>
    <lineage>
        <taxon>Eukaryota</taxon>
        <taxon>Viridiplantae</taxon>
        <taxon>Streptophyta</taxon>
        <taxon>Embryophyta</taxon>
        <taxon>Tracheophyta</taxon>
        <taxon>Spermatophyta</taxon>
        <taxon>Magnoliopsida</taxon>
        <taxon>Liliopsida</taxon>
        <taxon>Poales</taxon>
        <taxon>Poaceae</taxon>
        <taxon>BOP clade</taxon>
        <taxon>Oryzoideae</taxon>
        <taxon>Oryzeae</taxon>
        <taxon>Oryzinae</taxon>
        <taxon>Oryza</taxon>
    </lineage>
</organism>
<evidence type="ECO:0000313" key="2">
    <source>
        <dbReference type="EnsemblPlants" id="OB02G41420.1"/>
    </source>
</evidence>
<keyword evidence="3" id="KW-1185">Reference proteome</keyword>
<dbReference type="Proteomes" id="UP000006038">
    <property type="component" value="Unassembled WGS sequence"/>
</dbReference>
<dbReference type="HOGENOM" id="CLU_2032563_0_0_1"/>
<dbReference type="Gramene" id="OB02G41420.1">
    <property type="protein sequence ID" value="OB02G41420.1"/>
    <property type="gene ID" value="OB02G41420"/>
</dbReference>